<evidence type="ECO:0000259" key="8">
    <source>
        <dbReference type="Pfam" id="PF07715"/>
    </source>
</evidence>
<dbReference type="InterPro" id="IPR012910">
    <property type="entry name" value="Plug_dom"/>
</dbReference>
<keyword evidence="3" id="KW-1134">Transmembrane beta strand</keyword>
<dbReference type="Gene3D" id="2.60.40.1120">
    <property type="entry name" value="Carboxypeptidase-like, regulatory domain"/>
    <property type="match status" value="1"/>
</dbReference>
<dbReference type="PANTHER" id="PTHR30069">
    <property type="entry name" value="TONB-DEPENDENT OUTER MEMBRANE RECEPTOR"/>
    <property type="match status" value="1"/>
</dbReference>
<protein>
    <submittedName>
        <fullName evidence="9">Collagen-binding protein</fullName>
    </submittedName>
</protein>
<evidence type="ECO:0000313" key="10">
    <source>
        <dbReference type="Proteomes" id="UP001354989"/>
    </source>
</evidence>
<dbReference type="InterPro" id="IPR036942">
    <property type="entry name" value="Beta-barrel_TonB_sf"/>
</dbReference>
<keyword evidence="2" id="KW-0813">Transport</keyword>
<dbReference type="Proteomes" id="UP001354989">
    <property type="component" value="Chromosome"/>
</dbReference>
<reference evidence="9 10" key="1">
    <citation type="submission" date="2021-12" db="EMBL/GenBank/DDBJ databases">
        <title>Genome sequencing of bacteria with rrn-lacking chromosome and rrn-plasmid.</title>
        <authorList>
            <person name="Anda M."/>
            <person name="Iwasaki W."/>
        </authorList>
    </citation>
    <scope>NUCLEOTIDE SEQUENCE [LARGE SCALE GENOMIC DNA]</scope>
    <source>
        <strain evidence="9 10">NBRC 101262</strain>
    </source>
</reference>
<organism evidence="9 10">
    <name type="scientific">Persicobacter psychrovividus</name>
    <dbReference type="NCBI Taxonomy" id="387638"/>
    <lineage>
        <taxon>Bacteria</taxon>
        <taxon>Pseudomonadati</taxon>
        <taxon>Bacteroidota</taxon>
        <taxon>Cytophagia</taxon>
        <taxon>Cytophagales</taxon>
        <taxon>Persicobacteraceae</taxon>
        <taxon>Persicobacter</taxon>
    </lineage>
</organism>
<feature type="domain" description="TonB-dependent receptor plug" evidence="8">
    <location>
        <begin position="138"/>
        <end position="214"/>
    </location>
</feature>
<dbReference type="SUPFAM" id="SSF56935">
    <property type="entry name" value="Porins"/>
    <property type="match status" value="1"/>
</dbReference>
<evidence type="ECO:0000256" key="3">
    <source>
        <dbReference type="ARBA" id="ARBA00022452"/>
    </source>
</evidence>
<evidence type="ECO:0000256" key="5">
    <source>
        <dbReference type="ARBA" id="ARBA00022729"/>
    </source>
</evidence>
<dbReference type="EMBL" id="AP025292">
    <property type="protein sequence ID" value="BDC99660.1"/>
    <property type="molecule type" value="Genomic_DNA"/>
</dbReference>
<keyword evidence="7" id="KW-0998">Cell outer membrane</keyword>
<evidence type="ECO:0000256" key="6">
    <source>
        <dbReference type="ARBA" id="ARBA00023136"/>
    </source>
</evidence>
<dbReference type="PANTHER" id="PTHR30069:SF29">
    <property type="entry name" value="HEMOGLOBIN AND HEMOGLOBIN-HAPTOGLOBIN-BINDING PROTEIN 1-RELATED"/>
    <property type="match status" value="1"/>
</dbReference>
<dbReference type="InterPro" id="IPR008969">
    <property type="entry name" value="CarboxyPept-like_regulatory"/>
</dbReference>
<dbReference type="RefSeq" id="WP_338396934.1">
    <property type="nucleotide sequence ID" value="NZ_AP025292.1"/>
</dbReference>
<name>A0ABM7VFB0_9BACT</name>
<dbReference type="InterPro" id="IPR037066">
    <property type="entry name" value="Plug_dom_sf"/>
</dbReference>
<evidence type="ECO:0000256" key="2">
    <source>
        <dbReference type="ARBA" id="ARBA00022448"/>
    </source>
</evidence>
<gene>
    <name evidence="9" type="ORF">PEPS_19410</name>
</gene>
<proteinExistence type="predicted"/>
<dbReference type="SUPFAM" id="SSF49464">
    <property type="entry name" value="Carboxypeptidase regulatory domain-like"/>
    <property type="match status" value="1"/>
</dbReference>
<dbReference type="Pfam" id="PF13715">
    <property type="entry name" value="CarbopepD_reg_2"/>
    <property type="match status" value="1"/>
</dbReference>
<dbReference type="InterPro" id="IPR039426">
    <property type="entry name" value="TonB-dep_rcpt-like"/>
</dbReference>
<keyword evidence="4" id="KW-0812">Transmembrane</keyword>
<keyword evidence="6" id="KW-0472">Membrane</keyword>
<evidence type="ECO:0000256" key="4">
    <source>
        <dbReference type="ARBA" id="ARBA00022692"/>
    </source>
</evidence>
<dbReference type="Gene3D" id="2.170.130.10">
    <property type="entry name" value="TonB-dependent receptor, plug domain"/>
    <property type="match status" value="1"/>
</dbReference>
<keyword evidence="10" id="KW-1185">Reference proteome</keyword>
<evidence type="ECO:0000256" key="7">
    <source>
        <dbReference type="ARBA" id="ARBA00023237"/>
    </source>
</evidence>
<dbReference type="Pfam" id="PF07715">
    <property type="entry name" value="Plug"/>
    <property type="match status" value="1"/>
</dbReference>
<keyword evidence="9" id="KW-0176">Collagen</keyword>
<evidence type="ECO:0000313" key="9">
    <source>
        <dbReference type="EMBL" id="BDC99660.1"/>
    </source>
</evidence>
<evidence type="ECO:0000256" key="1">
    <source>
        <dbReference type="ARBA" id="ARBA00004571"/>
    </source>
</evidence>
<accession>A0ABM7VFB0</accession>
<sequence>MRQLYSTLILILFIFPTFAIAQEGVILNGIIYDAQTNTPVPFAHIIVDEQRNVITSDAVGAYNFTGQLNQLVTIQSIGYSSKTLRLEQNHQIYLEPQTTQLQEVVITAQEQEISRLNRPSKEITIAELQELPQFMGEVDIIKHVQMQSGVSQVSEGSSSFFVRGGSSDQNLILLDGVPVYEVSHLFGIISVFNPDILASSDLYNGGIPAQFGSRLSSVLDAKTTRPDLERFTMKGGIGVLASRLNVSTPIVKEKLAISMSARRSYIDLFQKKLGPPEAQKNFIHFSDLYGQILYQPTDKDKIHFSAYYGQDQFTSQENFAFSWGNQLMQISWEHYFNSGIFLRSGINHSRFGFQMDNPSDPQLAFLWENEVSKTQLFTELNWEFSKSSLQVGLQANYSHYKPGEVSPISTFSQFLEFNLPQYHNTEYSPYIQQQFQWNNVQLAMGVRASIFQHIGPWEDPKSNQSTAIKDLVPVHNYYHLSPRVNLHYQPANELDLFFTYQKMYQPVHQITNGTIPLPFNTWIPSFKDLAPQTATQITIGATQKISQGYELKVESFFKLMRNVSEFSDNAQTIGNPELIYDVRQGNGYGRGIEASLSKTSGKLKGQINYTYSRSSRTIEGVNQGKQYRTSFDRPHILNLWMSYKFNPQWSVGATFQYASGRPTTLPSGKYKFRGYSLNFFPQRNNYTMPDFHRLDLSATYRPKSNDKHRFKSSFSLSIYNTYNRKNLFTIFASQDRSGQPVFKQIYLFPVMPTLTYNFEF</sequence>
<dbReference type="Gene3D" id="2.40.170.20">
    <property type="entry name" value="TonB-dependent receptor, beta-barrel domain"/>
    <property type="match status" value="1"/>
</dbReference>
<keyword evidence="5" id="KW-0732">Signal</keyword>
<comment type="subcellular location">
    <subcellularLocation>
        <location evidence="1">Cell outer membrane</location>
        <topology evidence="1">Multi-pass membrane protein</topology>
    </subcellularLocation>
</comment>